<evidence type="ECO:0000313" key="9">
    <source>
        <dbReference type="Proteomes" id="UP000008311"/>
    </source>
</evidence>
<dbReference type="InterPro" id="IPR037224">
    <property type="entry name" value="PapC_N_sf"/>
</dbReference>
<accession>B9TL85</accession>
<feature type="domain" description="PapC N-terminal" evidence="7">
    <location>
        <begin position="50"/>
        <end position="129"/>
    </location>
</feature>
<dbReference type="Proteomes" id="UP000008311">
    <property type="component" value="Unassembled WGS sequence"/>
</dbReference>
<reference evidence="9" key="1">
    <citation type="journal article" date="2010" name="Nat. Biotechnol.">
        <title>Draft genome sequence of the oilseed species Ricinus communis.</title>
        <authorList>
            <person name="Chan A.P."/>
            <person name="Crabtree J."/>
            <person name="Zhao Q."/>
            <person name="Lorenzi H."/>
            <person name="Orvis J."/>
            <person name="Puiu D."/>
            <person name="Melake-Berhan A."/>
            <person name="Jones K.M."/>
            <person name="Redman J."/>
            <person name="Chen G."/>
            <person name="Cahoon E.B."/>
            <person name="Gedil M."/>
            <person name="Stanke M."/>
            <person name="Haas B.J."/>
            <person name="Wortman J.R."/>
            <person name="Fraser-Liggett C.M."/>
            <person name="Ravel J."/>
            <person name="Rabinowicz P.D."/>
        </authorList>
    </citation>
    <scope>NUCLEOTIDE SEQUENCE [LARGE SCALE GENOMIC DNA]</scope>
    <source>
        <strain evidence="9">cv. Hale</strain>
    </source>
</reference>
<evidence type="ECO:0000256" key="2">
    <source>
        <dbReference type="ARBA" id="ARBA00022448"/>
    </source>
</evidence>
<dbReference type="GO" id="GO:0015473">
    <property type="term" value="F:fimbrial usher porin activity"/>
    <property type="evidence" value="ECO:0007669"/>
    <property type="project" value="InterPro"/>
</dbReference>
<dbReference type="Pfam" id="PF13954">
    <property type="entry name" value="PapC_N"/>
    <property type="match status" value="1"/>
</dbReference>
<keyword evidence="3" id="KW-0812">Transmembrane</keyword>
<dbReference type="GO" id="GO:0016020">
    <property type="term" value="C:membrane"/>
    <property type="evidence" value="ECO:0007669"/>
    <property type="project" value="InterPro"/>
</dbReference>
<name>B9TL85_RICCO</name>
<dbReference type="SUPFAM" id="SSF141729">
    <property type="entry name" value="FimD N-terminal domain-like"/>
    <property type="match status" value="1"/>
</dbReference>
<dbReference type="EMBL" id="EQ986344">
    <property type="protein sequence ID" value="EEF23380.1"/>
    <property type="molecule type" value="Genomic_DNA"/>
</dbReference>
<dbReference type="AlphaFoldDB" id="B9TL85"/>
<gene>
    <name evidence="8" type="ORF">RCOM_2045630</name>
</gene>
<feature type="non-terminal residue" evidence="8">
    <location>
        <position position="137"/>
    </location>
</feature>
<organism evidence="8 9">
    <name type="scientific">Ricinus communis</name>
    <name type="common">Castor bean</name>
    <dbReference type="NCBI Taxonomy" id="3988"/>
    <lineage>
        <taxon>Eukaryota</taxon>
        <taxon>Viridiplantae</taxon>
        <taxon>Streptophyta</taxon>
        <taxon>Embryophyta</taxon>
        <taxon>Tracheophyta</taxon>
        <taxon>Spermatophyta</taxon>
        <taxon>Magnoliopsida</taxon>
        <taxon>eudicotyledons</taxon>
        <taxon>Gunneridae</taxon>
        <taxon>Pentapetalae</taxon>
        <taxon>rosids</taxon>
        <taxon>fabids</taxon>
        <taxon>Malpighiales</taxon>
        <taxon>Euphorbiaceae</taxon>
        <taxon>Acalyphoideae</taxon>
        <taxon>Acalypheae</taxon>
        <taxon>Ricinus</taxon>
    </lineage>
</organism>
<dbReference type="PANTHER" id="PTHR30451">
    <property type="entry name" value="OUTER MEMBRANE USHER PROTEIN"/>
    <property type="match status" value="1"/>
</dbReference>
<evidence type="ECO:0000256" key="3">
    <source>
        <dbReference type="ARBA" id="ARBA00022692"/>
    </source>
</evidence>
<sequence>MTCFRHPDVPMPGPRTLRPLAALISPVFAMIAGLYADHATAADPVNPVDFDPTFLQSGSKVDVSRFSRGNAIAPGSYYVDVWLNDARTARENVRFVPTGEGQSARACVTRLMLEKWGVDFSRVAATEGNATPPAANE</sequence>
<keyword evidence="6" id="KW-0998">Cell outer membrane</keyword>
<dbReference type="InParanoid" id="B9TL85"/>
<keyword evidence="2" id="KW-0813">Transport</keyword>
<keyword evidence="5" id="KW-0472">Membrane</keyword>
<dbReference type="PANTHER" id="PTHR30451:SF5">
    <property type="entry name" value="SLR0019 PROTEIN"/>
    <property type="match status" value="1"/>
</dbReference>
<evidence type="ECO:0000313" key="8">
    <source>
        <dbReference type="EMBL" id="EEF23380.1"/>
    </source>
</evidence>
<proteinExistence type="predicted"/>
<dbReference type="Gene3D" id="3.10.20.410">
    <property type="match status" value="1"/>
</dbReference>
<protein>
    <recommendedName>
        <fullName evidence="7">PapC N-terminal domain-containing protein</fullName>
    </recommendedName>
</protein>
<comment type="subcellular location">
    <subcellularLocation>
        <location evidence="1">Cell outer membrane</location>
    </subcellularLocation>
</comment>
<evidence type="ECO:0000256" key="6">
    <source>
        <dbReference type="ARBA" id="ARBA00023237"/>
    </source>
</evidence>
<dbReference type="InterPro" id="IPR000015">
    <property type="entry name" value="Fimb_usher"/>
</dbReference>
<dbReference type="InterPro" id="IPR025885">
    <property type="entry name" value="PapC_N"/>
</dbReference>
<evidence type="ECO:0000259" key="7">
    <source>
        <dbReference type="Pfam" id="PF13954"/>
    </source>
</evidence>
<evidence type="ECO:0000256" key="5">
    <source>
        <dbReference type="ARBA" id="ARBA00023136"/>
    </source>
</evidence>
<evidence type="ECO:0000256" key="4">
    <source>
        <dbReference type="ARBA" id="ARBA00022729"/>
    </source>
</evidence>
<keyword evidence="9" id="KW-1185">Reference proteome</keyword>
<evidence type="ECO:0000256" key="1">
    <source>
        <dbReference type="ARBA" id="ARBA00004442"/>
    </source>
</evidence>
<keyword evidence="4" id="KW-0732">Signal</keyword>